<protein>
    <recommendedName>
        <fullName evidence="1">Heterokaryon incompatibility domain-containing protein</fullName>
    </recommendedName>
</protein>
<dbReference type="InterPro" id="IPR052895">
    <property type="entry name" value="HetReg/Transcr_Mod"/>
</dbReference>
<keyword evidence="3" id="KW-1185">Reference proteome</keyword>
<feature type="domain" description="Heterokaryon incompatibility" evidence="1">
    <location>
        <begin position="74"/>
        <end position="175"/>
    </location>
</feature>
<gene>
    <name evidence="2" type="ORF">BU23DRAFT_538784</name>
</gene>
<name>A0A6A5V1Z1_9PLEO</name>
<feature type="non-terminal residue" evidence="2">
    <location>
        <position position="187"/>
    </location>
</feature>
<dbReference type="Pfam" id="PF06985">
    <property type="entry name" value="HET"/>
    <property type="match status" value="1"/>
</dbReference>
<dbReference type="AlphaFoldDB" id="A0A6A5V1Z1"/>
<reference evidence="2" key="1">
    <citation type="journal article" date="2020" name="Stud. Mycol.">
        <title>101 Dothideomycetes genomes: a test case for predicting lifestyles and emergence of pathogens.</title>
        <authorList>
            <person name="Haridas S."/>
            <person name="Albert R."/>
            <person name="Binder M."/>
            <person name="Bloem J."/>
            <person name="Labutti K."/>
            <person name="Salamov A."/>
            <person name="Andreopoulos B."/>
            <person name="Baker S."/>
            <person name="Barry K."/>
            <person name="Bills G."/>
            <person name="Bluhm B."/>
            <person name="Cannon C."/>
            <person name="Castanera R."/>
            <person name="Culley D."/>
            <person name="Daum C."/>
            <person name="Ezra D."/>
            <person name="Gonzalez J."/>
            <person name="Henrissat B."/>
            <person name="Kuo A."/>
            <person name="Liang C."/>
            <person name="Lipzen A."/>
            <person name="Lutzoni F."/>
            <person name="Magnuson J."/>
            <person name="Mondo S."/>
            <person name="Nolan M."/>
            <person name="Ohm R."/>
            <person name="Pangilinan J."/>
            <person name="Park H.-J."/>
            <person name="Ramirez L."/>
            <person name="Alfaro M."/>
            <person name="Sun H."/>
            <person name="Tritt A."/>
            <person name="Yoshinaga Y."/>
            <person name="Zwiers L.-H."/>
            <person name="Turgeon B."/>
            <person name="Goodwin S."/>
            <person name="Spatafora J."/>
            <person name="Crous P."/>
            <person name="Grigoriev I."/>
        </authorList>
    </citation>
    <scope>NUCLEOTIDE SEQUENCE</scope>
    <source>
        <strain evidence="2">CBS 107.79</strain>
    </source>
</reference>
<proteinExistence type="predicted"/>
<dbReference type="OrthoDB" id="2157530at2759"/>
<evidence type="ECO:0000313" key="3">
    <source>
        <dbReference type="Proteomes" id="UP000800036"/>
    </source>
</evidence>
<dbReference type="Proteomes" id="UP000800036">
    <property type="component" value="Unassembled WGS sequence"/>
</dbReference>
<dbReference type="PANTHER" id="PTHR24148">
    <property type="entry name" value="ANKYRIN REPEAT DOMAIN-CONTAINING PROTEIN 39 HOMOLOG-RELATED"/>
    <property type="match status" value="1"/>
</dbReference>
<evidence type="ECO:0000259" key="1">
    <source>
        <dbReference type="Pfam" id="PF06985"/>
    </source>
</evidence>
<sequence>MGTSHSSVEWTLRGPTRLVSTDARTAVPLEDQPYLYQPLSCPTTIRLIKILPNKIKGHVVCRLYHFDPSGIPQYTALSYLWGDPTPTGKVYIGDDQVYNSGHTFARPIHESLLGFLECMWVQHKYDTYFWTDSLCLDQGNAEEKSHQVPRMGGIYERAVETLIWLGHQKETQEALRIASTPPKAFHE</sequence>
<dbReference type="PANTHER" id="PTHR24148:SF73">
    <property type="entry name" value="HET DOMAIN PROTEIN (AFU_ORTHOLOGUE AFUA_8G01020)"/>
    <property type="match status" value="1"/>
</dbReference>
<evidence type="ECO:0000313" key="2">
    <source>
        <dbReference type="EMBL" id="KAF1970052.1"/>
    </source>
</evidence>
<dbReference type="InterPro" id="IPR010730">
    <property type="entry name" value="HET"/>
</dbReference>
<accession>A0A6A5V1Z1</accession>
<organism evidence="2 3">
    <name type="scientific">Bimuria novae-zelandiae CBS 107.79</name>
    <dbReference type="NCBI Taxonomy" id="1447943"/>
    <lineage>
        <taxon>Eukaryota</taxon>
        <taxon>Fungi</taxon>
        <taxon>Dikarya</taxon>
        <taxon>Ascomycota</taxon>
        <taxon>Pezizomycotina</taxon>
        <taxon>Dothideomycetes</taxon>
        <taxon>Pleosporomycetidae</taxon>
        <taxon>Pleosporales</taxon>
        <taxon>Massarineae</taxon>
        <taxon>Didymosphaeriaceae</taxon>
        <taxon>Bimuria</taxon>
    </lineage>
</organism>
<dbReference type="EMBL" id="ML976704">
    <property type="protein sequence ID" value="KAF1970052.1"/>
    <property type="molecule type" value="Genomic_DNA"/>
</dbReference>